<dbReference type="InterPro" id="IPR002048">
    <property type="entry name" value="EF_hand_dom"/>
</dbReference>
<evidence type="ECO:0000256" key="4">
    <source>
        <dbReference type="RuleBase" id="RU369080"/>
    </source>
</evidence>
<keyword evidence="4 5" id="KW-0472">Membrane</keyword>
<accession>A0AA88CZP5</accession>
<dbReference type="Proteomes" id="UP001187192">
    <property type="component" value="Unassembled WGS sequence"/>
</dbReference>
<comment type="subcellular location">
    <subcellularLocation>
        <location evidence="4">Membrane</location>
    </subcellularLocation>
</comment>
<name>A0AA88CZP5_FICCA</name>
<evidence type="ECO:0000259" key="6">
    <source>
        <dbReference type="PROSITE" id="PS50222"/>
    </source>
</evidence>
<organism evidence="7 8">
    <name type="scientific">Ficus carica</name>
    <name type="common">Common fig</name>
    <dbReference type="NCBI Taxonomy" id="3494"/>
    <lineage>
        <taxon>Eukaryota</taxon>
        <taxon>Viridiplantae</taxon>
        <taxon>Streptophyta</taxon>
        <taxon>Embryophyta</taxon>
        <taxon>Tracheophyta</taxon>
        <taxon>Spermatophyta</taxon>
        <taxon>Magnoliopsida</taxon>
        <taxon>eudicotyledons</taxon>
        <taxon>Gunneridae</taxon>
        <taxon>Pentapetalae</taxon>
        <taxon>rosids</taxon>
        <taxon>fabids</taxon>
        <taxon>Rosales</taxon>
        <taxon>Moraceae</taxon>
        <taxon>Ficeae</taxon>
        <taxon>Ficus</taxon>
    </lineage>
</organism>
<feature type="transmembrane region" description="Helical" evidence="5">
    <location>
        <begin position="54"/>
        <end position="76"/>
    </location>
</feature>
<evidence type="ECO:0000313" key="7">
    <source>
        <dbReference type="EMBL" id="GMN35982.1"/>
    </source>
</evidence>
<dbReference type="Pfam" id="PF13202">
    <property type="entry name" value="EF-hand_5"/>
    <property type="match status" value="2"/>
</dbReference>
<keyword evidence="4" id="KW-0479">Metal-binding</keyword>
<dbReference type="PROSITE" id="PS00018">
    <property type="entry name" value="EF_HAND_1"/>
    <property type="match status" value="1"/>
</dbReference>
<dbReference type="AlphaFoldDB" id="A0AA88CZP5"/>
<dbReference type="PANTHER" id="PTHR23056:SF26">
    <property type="entry name" value="CALCINEURIN B-LIKE PROTEIN 10"/>
    <property type="match status" value="1"/>
</dbReference>
<dbReference type="PRINTS" id="PR00450">
    <property type="entry name" value="RECOVERIN"/>
</dbReference>
<dbReference type="GO" id="GO:0005509">
    <property type="term" value="F:calcium ion binding"/>
    <property type="evidence" value="ECO:0007669"/>
    <property type="project" value="UniProtKB-UniRule"/>
</dbReference>
<dbReference type="GO" id="GO:0019722">
    <property type="term" value="P:calcium-mediated signaling"/>
    <property type="evidence" value="ECO:0007669"/>
    <property type="project" value="UniProtKB-UniRule"/>
</dbReference>
<protein>
    <recommendedName>
        <fullName evidence="4">Calcineurin B-like protein</fullName>
    </recommendedName>
</protein>
<gene>
    <name evidence="7" type="ORF">TIFTF001_005660</name>
</gene>
<dbReference type="SUPFAM" id="SSF47473">
    <property type="entry name" value="EF-hand"/>
    <property type="match status" value="1"/>
</dbReference>
<sequence>MSNELPQPTMDLTVNEAKQQTYYVLMHLFVMAIIKFVFIWCVKFIEQRSSSWTLGERICAAFIPFIAVVEVLVWAVTDCFDFCRPFPRNRRQESRDIALLADETRFSVNEVEALYELFKKLSSSIIDDGSIHKEELQLALFQTPHGENLFLDRVFDLFDEKKNGVIEFDEFVHALSVFHPHAPLEEKIDFAFRLYDLRQTGFIEREEVKQMVAAIMMESEMKLSDDLLEAIIDKESAEFDCLSPLLKDLTLTDFSHFRQTFADADADKDGRINKEEWKAFAIRHPNLLKNMTLPYLKYVTFPMAKFVLLLEKPFAHNTTPLVFDGSV</sequence>
<keyword evidence="2 4" id="KW-0106">Calcium</keyword>
<comment type="function">
    <text evidence="4">Acts as a calcium sensor. CBL proteins interact with CIPK serine-threonine protein kinases. Binding of a CBL protein to the regulatory NAF domain of a CIPK protein lead to the activation of the kinase in a calcium-dependent manner.</text>
</comment>
<dbReference type="InterPro" id="IPR018247">
    <property type="entry name" value="EF_Hand_1_Ca_BS"/>
</dbReference>
<keyword evidence="1 4" id="KW-0677">Repeat</keyword>
<evidence type="ECO:0000256" key="1">
    <source>
        <dbReference type="ARBA" id="ARBA00022737"/>
    </source>
</evidence>
<evidence type="ECO:0000256" key="2">
    <source>
        <dbReference type="ARBA" id="ARBA00022837"/>
    </source>
</evidence>
<dbReference type="CDD" id="cd00051">
    <property type="entry name" value="EFh"/>
    <property type="match status" value="2"/>
</dbReference>
<feature type="domain" description="EF-hand" evidence="6">
    <location>
        <begin position="146"/>
        <end position="181"/>
    </location>
</feature>
<reference evidence="7" key="1">
    <citation type="submission" date="2023-07" db="EMBL/GenBank/DDBJ databases">
        <title>draft genome sequence of fig (Ficus carica).</title>
        <authorList>
            <person name="Takahashi T."/>
            <person name="Nishimura K."/>
        </authorList>
    </citation>
    <scope>NUCLEOTIDE SEQUENCE</scope>
</reference>
<comment type="similarity">
    <text evidence="3 4">Belongs to the calcineurin regulatory subunit family.</text>
</comment>
<feature type="domain" description="EF-hand" evidence="6">
    <location>
        <begin position="252"/>
        <end position="287"/>
    </location>
</feature>
<feature type="domain" description="EF-hand" evidence="6">
    <location>
        <begin position="183"/>
        <end position="218"/>
    </location>
</feature>
<dbReference type="GO" id="GO:0019900">
    <property type="term" value="F:kinase binding"/>
    <property type="evidence" value="ECO:0007669"/>
    <property type="project" value="UniProtKB-UniRule"/>
</dbReference>
<comment type="subunit">
    <text evidence="4">Homodimer. Interacts with CIPK.</text>
</comment>
<feature type="transmembrane region" description="Helical" evidence="5">
    <location>
        <begin position="20"/>
        <end position="42"/>
    </location>
</feature>
<evidence type="ECO:0000256" key="3">
    <source>
        <dbReference type="ARBA" id="ARBA00023774"/>
    </source>
</evidence>
<dbReference type="SMART" id="SM00054">
    <property type="entry name" value="EFh"/>
    <property type="match status" value="3"/>
</dbReference>
<dbReference type="InterPro" id="IPR045198">
    <property type="entry name" value="CNBL1-10"/>
</dbReference>
<keyword evidence="5" id="KW-0812">Transmembrane</keyword>
<dbReference type="PROSITE" id="PS50222">
    <property type="entry name" value="EF_HAND_2"/>
    <property type="match status" value="3"/>
</dbReference>
<keyword evidence="8" id="KW-1185">Reference proteome</keyword>
<dbReference type="Gene3D" id="1.10.238.10">
    <property type="entry name" value="EF-hand"/>
    <property type="match status" value="1"/>
</dbReference>
<proteinExistence type="inferred from homology"/>
<dbReference type="GO" id="GO:0016020">
    <property type="term" value="C:membrane"/>
    <property type="evidence" value="ECO:0007669"/>
    <property type="project" value="UniProtKB-SubCell"/>
</dbReference>
<keyword evidence="5" id="KW-1133">Transmembrane helix</keyword>
<dbReference type="InterPro" id="IPR011992">
    <property type="entry name" value="EF-hand-dom_pair"/>
</dbReference>
<dbReference type="EMBL" id="BTGU01000005">
    <property type="protein sequence ID" value="GMN35982.1"/>
    <property type="molecule type" value="Genomic_DNA"/>
</dbReference>
<comment type="caution">
    <text evidence="7">The sequence shown here is derived from an EMBL/GenBank/DDBJ whole genome shotgun (WGS) entry which is preliminary data.</text>
</comment>
<evidence type="ECO:0000256" key="5">
    <source>
        <dbReference type="SAM" id="Phobius"/>
    </source>
</evidence>
<dbReference type="PANTHER" id="PTHR23056">
    <property type="entry name" value="CALCINEURIN B"/>
    <property type="match status" value="1"/>
</dbReference>
<evidence type="ECO:0000313" key="8">
    <source>
        <dbReference type="Proteomes" id="UP001187192"/>
    </source>
</evidence>
<dbReference type="FunFam" id="1.10.238.10:FF:000073">
    <property type="entry name" value="calcineurin B-like protein 3"/>
    <property type="match status" value="1"/>
</dbReference>